<protein>
    <submittedName>
        <fullName evidence="3">Uncharacterized protein</fullName>
    </submittedName>
</protein>
<dbReference type="AlphaFoldDB" id="A0AAD5SK54"/>
<feature type="compositionally biased region" description="Gly residues" evidence="1">
    <location>
        <begin position="137"/>
        <end position="154"/>
    </location>
</feature>
<feature type="compositionally biased region" description="Low complexity" evidence="1">
    <location>
        <begin position="155"/>
        <end position="178"/>
    </location>
</feature>
<gene>
    <name evidence="3" type="ORF">HK097_009916</name>
</gene>
<keyword evidence="2" id="KW-1133">Transmembrane helix</keyword>
<feature type="transmembrane region" description="Helical" evidence="2">
    <location>
        <begin position="228"/>
        <end position="248"/>
    </location>
</feature>
<feature type="compositionally biased region" description="Polar residues" evidence="1">
    <location>
        <begin position="254"/>
        <end position="263"/>
    </location>
</feature>
<feature type="region of interest" description="Disordered" evidence="1">
    <location>
        <begin position="60"/>
        <end position="206"/>
    </location>
</feature>
<accession>A0AAD5SK54</accession>
<evidence type="ECO:0000313" key="4">
    <source>
        <dbReference type="Proteomes" id="UP001212841"/>
    </source>
</evidence>
<evidence type="ECO:0000313" key="3">
    <source>
        <dbReference type="EMBL" id="KAJ3057257.1"/>
    </source>
</evidence>
<name>A0AAD5SK54_9FUNG</name>
<evidence type="ECO:0000256" key="2">
    <source>
        <dbReference type="SAM" id="Phobius"/>
    </source>
</evidence>
<comment type="caution">
    <text evidence="3">The sequence shown here is derived from an EMBL/GenBank/DDBJ whole genome shotgun (WGS) entry which is preliminary data.</text>
</comment>
<evidence type="ECO:0000256" key="1">
    <source>
        <dbReference type="SAM" id="MobiDB-lite"/>
    </source>
</evidence>
<keyword evidence="2" id="KW-0472">Membrane</keyword>
<keyword evidence="4" id="KW-1185">Reference proteome</keyword>
<reference evidence="3" key="1">
    <citation type="submission" date="2020-05" db="EMBL/GenBank/DDBJ databases">
        <title>Phylogenomic resolution of chytrid fungi.</title>
        <authorList>
            <person name="Stajich J.E."/>
            <person name="Amses K."/>
            <person name="Simmons R."/>
            <person name="Seto K."/>
            <person name="Myers J."/>
            <person name="Bonds A."/>
            <person name="Quandt C.A."/>
            <person name="Barry K."/>
            <person name="Liu P."/>
            <person name="Grigoriev I."/>
            <person name="Longcore J.E."/>
            <person name="James T.Y."/>
        </authorList>
    </citation>
    <scope>NUCLEOTIDE SEQUENCE</scope>
    <source>
        <strain evidence="3">JEL0318</strain>
    </source>
</reference>
<dbReference type="EMBL" id="JADGJD010000007">
    <property type="protein sequence ID" value="KAJ3057257.1"/>
    <property type="molecule type" value="Genomic_DNA"/>
</dbReference>
<feature type="compositionally biased region" description="Gly residues" evidence="1">
    <location>
        <begin position="102"/>
        <end position="118"/>
    </location>
</feature>
<feature type="compositionally biased region" description="Polar residues" evidence="1">
    <location>
        <begin position="86"/>
        <end position="101"/>
    </location>
</feature>
<dbReference type="Proteomes" id="UP001212841">
    <property type="component" value="Unassembled WGS sequence"/>
</dbReference>
<feature type="compositionally biased region" description="Polar residues" evidence="1">
    <location>
        <begin position="179"/>
        <end position="199"/>
    </location>
</feature>
<organism evidence="3 4">
    <name type="scientific">Rhizophlyctis rosea</name>
    <dbReference type="NCBI Taxonomy" id="64517"/>
    <lineage>
        <taxon>Eukaryota</taxon>
        <taxon>Fungi</taxon>
        <taxon>Fungi incertae sedis</taxon>
        <taxon>Chytridiomycota</taxon>
        <taxon>Chytridiomycota incertae sedis</taxon>
        <taxon>Chytridiomycetes</taxon>
        <taxon>Rhizophlyctidales</taxon>
        <taxon>Rhizophlyctidaceae</taxon>
        <taxon>Rhizophlyctis</taxon>
    </lineage>
</organism>
<keyword evidence="2" id="KW-0812">Transmembrane</keyword>
<feature type="region of interest" description="Disordered" evidence="1">
    <location>
        <begin position="295"/>
        <end position="324"/>
    </location>
</feature>
<feature type="region of interest" description="Disordered" evidence="1">
    <location>
        <begin position="251"/>
        <end position="272"/>
    </location>
</feature>
<proteinExistence type="predicted"/>
<sequence>MSMKANDSFFSEYAEACGLLLSKRNYVKVPAVESSSYATPTAAATYETPVVPHVVEYGPTTKATSTRTPVPSPYSKPQKGGAEYTPGSQSGGSDTAVHSGNGQIGGKNQGSTDGGEFGGVDNSSGEQPGFAGSNSEGNGGADGGAHGGADGGSNGDNAGEEQSTAATETAGTTSSAATDNPSVPASDLSAGSNQPSGAPTPTGLFNAGEINAANEAGSSGLNQKAATGVGISVAVVGVAALVVAGLILRRRRQSSVAQHSTPPTKYYGFDDHSNASGGYSKYPNSHPECKPNYPDISYTNPRSVHSERSVTPVRPAPTPQPLPSLSRSSFLSLSSLPAFAGGHGAGGGTVERDFNHQFSYANTPPQHAVYAASPSPMPSVTPVPVALPAMTTREVEEPFYDIAMDDVAEPVVYQTREQNVDAWTKAAGSHQSLQSLEDLATGSVIARDVEEVRQEYKVIDASAVPAQTMETAQYNSHLSVYTDGYDVRDSFISDYRDSMISDGYNNRDSVMTSDTNYRDSVMTTATDATFDNDVLAAHFAHSDNMQSSILNALNHMGANVEGEAKCADVPAPSVAESSEVDDGTLARRV</sequence>